<name>A0A915D7V6_9BILA</name>
<feature type="compositionally biased region" description="Polar residues" evidence="1">
    <location>
        <begin position="66"/>
        <end position="82"/>
    </location>
</feature>
<proteinExistence type="predicted"/>
<accession>A0A915D7V6</accession>
<reference evidence="3" key="1">
    <citation type="submission" date="2022-11" db="UniProtKB">
        <authorList>
            <consortium name="WormBaseParasite"/>
        </authorList>
    </citation>
    <scope>IDENTIFICATION</scope>
</reference>
<protein>
    <submittedName>
        <fullName evidence="3">Uncharacterized protein</fullName>
    </submittedName>
</protein>
<evidence type="ECO:0000313" key="2">
    <source>
        <dbReference type="Proteomes" id="UP000887574"/>
    </source>
</evidence>
<evidence type="ECO:0000256" key="1">
    <source>
        <dbReference type="SAM" id="MobiDB-lite"/>
    </source>
</evidence>
<dbReference type="WBParaSite" id="jg16940">
    <property type="protein sequence ID" value="jg16940"/>
    <property type="gene ID" value="jg16940"/>
</dbReference>
<dbReference type="Proteomes" id="UP000887574">
    <property type="component" value="Unplaced"/>
</dbReference>
<organism evidence="2 3">
    <name type="scientific">Ditylenchus dipsaci</name>
    <dbReference type="NCBI Taxonomy" id="166011"/>
    <lineage>
        <taxon>Eukaryota</taxon>
        <taxon>Metazoa</taxon>
        <taxon>Ecdysozoa</taxon>
        <taxon>Nematoda</taxon>
        <taxon>Chromadorea</taxon>
        <taxon>Rhabditida</taxon>
        <taxon>Tylenchina</taxon>
        <taxon>Tylenchomorpha</taxon>
        <taxon>Sphaerularioidea</taxon>
        <taxon>Anguinidae</taxon>
        <taxon>Anguininae</taxon>
        <taxon>Ditylenchus</taxon>
    </lineage>
</organism>
<sequence length="91" mass="10161">MKDKASTRKSSECFQIFLNTSLTDNPSVFLLHQVMGPNTPTSSQPTKHMLIEMPPCFEPIPEESRGTSLQPNSEDGNRSTPLKQEEGTRLL</sequence>
<feature type="region of interest" description="Disordered" evidence="1">
    <location>
        <begin position="56"/>
        <end position="91"/>
    </location>
</feature>
<dbReference type="AlphaFoldDB" id="A0A915D7V6"/>
<evidence type="ECO:0000313" key="3">
    <source>
        <dbReference type="WBParaSite" id="jg16940"/>
    </source>
</evidence>
<keyword evidence="2" id="KW-1185">Reference proteome</keyword>